<dbReference type="SUPFAM" id="SSF46626">
    <property type="entry name" value="Cytochrome c"/>
    <property type="match status" value="1"/>
</dbReference>
<evidence type="ECO:0000256" key="6">
    <source>
        <dbReference type="ARBA" id="ARBA00022723"/>
    </source>
</evidence>
<evidence type="ECO:0000256" key="1">
    <source>
        <dbReference type="ARBA" id="ARBA00004170"/>
    </source>
</evidence>
<dbReference type="Proteomes" id="UP000034681">
    <property type="component" value="Unassembled WGS sequence"/>
</dbReference>
<evidence type="ECO:0000256" key="10">
    <source>
        <dbReference type="ARBA" id="ARBA00023136"/>
    </source>
</evidence>
<feature type="chain" id="PRO_5008991652" description="Photosystem II extrinsic protein V" evidence="12">
    <location>
        <begin position="27"/>
        <end position="163"/>
    </location>
</feature>
<evidence type="ECO:0000256" key="8">
    <source>
        <dbReference type="ARBA" id="ARBA00023004"/>
    </source>
</evidence>
<comment type="cofactor">
    <cofactor evidence="12">
        <name>heme c</name>
        <dbReference type="ChEBI" id="CHEBI:61717"/>
    </cofactor>
    <text evidence="12">Binds 1 heme c group covalently per subunit.</text>
</comment>
<dbReference type="EMBL" id="AJTX02000006">
    <property type="protein sequence ID" value="KKI99418.1"/>
    <property type="molecule type" value="Genomic_DNA"/>
</dbReference>
<comment type="caution">
    <text evidence="14">The sequence shown here is derived from an EMBL/GenBank/DDBJ whole genome shotgun (WGS) entry which is preliminary data.</text>
</comment>
<dbReference type="GO" id="GO:0009523">
    <property type="term" value="C:photosystem II"/>
    <property type="evidence" value="ECO:0007669"/>
    <property type="project" value="UniProtKB-KW"/>
</dbReference>
<evidence type="ECO:0000256" key="5">
    <source>
        <dbReference type="ARBA" id="ARBA00022617"/>
    </source>
</evidence>
<feature type="binding site" description="axial binding residue" evidence="12">
    <location>
        <position position="67"/>
    </location>
    <ligand>
        <name>heme c</name>
        <dbReference type="ChEBI" id="CHEBI:61717"/>
    </ligand>
    <ligandPart>
        <name>Fe</name>
        <dbReference type="ChEBI" id="CHEBI:18248"/>
    </ligandPart>
</feature>
<sequence length="163" mass="17623" precursor="true">MMKKSFLLSLAALLMAFGFLGGSAWAASLDKETLTIPLNAMGDTTVLSVEQVIQGERLFNDKCAVCHNSGGTKTNPNVGLGADDLSFAVPARNNLEGMVDYLNNPTSYDGEYSIALFHPSIKSAVVFPKMRDVDQDDLKAISGYVLIQPKVQPDRWGAGKYAF</sequence>
<proteinExistence type="inferred from homology"/>
<dbReference type="GO" id="GO:0022904">
    <property type="term" value="P:respiratory electron transport chain"/>
    <property type="evidence" value="ECO:0007669"/>
    <property type="project" value="InterPro"/>
</dbReference>
<dbReference type="GO" id="GO:0020037">
    <property type="term" value="F:heme binding"/>
    <property type="evidence" value="ECO:0007669"/>
    <property type="project" value="InterPro"/>
</dbReference>
<dbReference type="AlphaFoldDB" id="A0A0M2PXM2"/>
<evidence type="ECO:0000256" key="11">
    <source>
        <dbReference type="ARBA" id="ARBA00023276"/>
    </source>
</evidence>
<feature type="signal peptide" evidence="12">
    <location>
        <begin position="1"/>
        <end position="26"/>
    </location>
</feature>
<evidence type="ECO:0000259" key="13">
    <source>
        <dbReference type="PROSITE" id="PS51007"/>
    </source>
</evidence>
<keyword evidence="9 12" id="KW-0793">Thylakoid</keyword>
<evidence type="ECO:0000256" key="2">
    <source>
        <dbReference type="ARBA" id="ARBA00010433"/>
    </source>
</evidence>
<dbReference type="Gene3D" id="1.10.760.10">
    <property type="entry name" value="Cytochrome c-like domain"/>
    <property type="match status" value="1"/>
</dbReference>
<dbReference type="InterPro" id="IPR016003">
    <property type="entry name" value="PsbV_cyt_c550-like"/>
</dbReference>
<name>A0A0M2PXM2_PROHO</name>
<dbReference type="NCBIfam" id="TIGR03045">
    <property type="entry name" value="PS_II_C550"/>
    <property type="match status" value="1"/>
</dbReference>
<feature type="binding site" description="axial binding residue" evidence="12">
    <location>
        <position position="118"/>
    </location>
    <ligand>
        <name>heme c</name>
        <dbReference type="ChEBI" id="CHEBI:61717"/>
    </ligand>
    <ligandPart>
        <name>Fe</name>
        <dbReference type="ChEBI" id="CHEBI:18248"/>
    </ligandPart>
</feature>
<dbReference type="InterPro" id="IPR009056">
    <property type="entry name" value="Cyt_c-like_dom"/>
</dbReference>
<dbReference type="PROSITE" id="PS51007">
    <property type="entry name" value="CYTC"/>
    <property type="match status" value="1"/>
</dbReference>
<comment type="function">
    <text evidence="12">One of the extrinsic, lumenal subunits of photosystem II (PSII). PSII is a light-driven water plastoquinone oxidoreductase, using light energy to abstract electrons from H(2)O, generating a proton gradient subsequently used for ATP formation. The extrinsic proteins stabilize the structure of photosystem II oxygen-evolving complex (OEC), the ion environment of oxygen evolution and protect the OEC against heat-induced inactivation. Low-potential cytochrome c that plays a role in the OEC of PSII.</text>
</comment>
<evidence type="ECO:0000256" key="4">
    <source>
        <dbReference type="ARBA" id="ARBA00022531"/>
    </source>
</evidence>
<dbReference type="STRING" id="317619.GCA_000332315_02476"/>
<gene>
    <name evidence="12 14" type="primary">psbV</name>
    <name evidence="14" type="ORF">PROH_16470</name>
</gene>
<keyword evidence="12" id="KW-0732">Signal</keyword>
<keyword evidence="6 12" id="KW-0479">Metal-binding</keyword>
<dbReference type="PIRSF" id="PIRSF005890">
    <property type="entry name" value="Phot_II_cyt_c550"/>
    <property type="match status" value="1"/>
</dbReference>
<comment type="similarity">
    <text evidence="2 12">Belongs to the cytochrome c family. PsbV subfamily.</text>
</comment>
<evidence type="ECO:0000256" key="3">
    <source>
        <dbReference type="ARBA" id="ARBA00022448"/>
    </source>
</evidence>
<keyword evidence="5 12" id="KW-0349">Heme</keyword>
<feature type="domain" description="Cytochrome c" evidence="13">
    <location>
        <begin position="50"/>
        <end position="149"/>
    </location>
</feature>
<dbReference type="InterPro" id="IPR017851">
    <property type="entry name" value="PsbV_cyt_c550"/>
</dbReference>
<comment type="subunit">
    <text evidence="12">PSII is composed of 1 copy each of membrane proteins PsbA, PsbB, PsbC, PsbD, PsbE, PsbF, PsbH, PsbI, PsbJ, PsbK, PsbL, PsbM, PsbT, PsbX, PsbY, PsbZ, Psb30/Ycf12, peripheral proteins PsbO, CyanoQ (PsbQ), PsbU, PsbV and a large number of cofactors. It forms dimeric complexes.</text>
</comment>
<keyword evidence="4 12" id="KW-0602">Photosynthesis</keyword>
<evidence type="ECO:0000256" key="12">
    <source>
        <dbReference type="HAMAP-Rule" id="MF_01378"/>
    </source>
</evidence>
<dbReference type="RefSeq" id="WP_026099567.1">
    <property type="nucleotide sequence ID" value="NZ_KB235937.1"/>
</dbReference>
<dbReference type="InterPro" id="IPR029490">
    <property type="entry name" value="Cytochrom_C550"/>
</dbReference>
<keyword evidence="10 12" id="KW-0472">Membrane</keyword>
<feature type="binding site" description="covalent" evidence="12">
    <location>
        <position position="63"/>
    </location>
    <ligand>
        <name>heme c</name>
        <dbReference type="ChEBI" id="CHEBI:61717"/>
    </ligand>
</feature>
<dbReference type="Pfam" id="PF14495">
    <property type="entry name" value="Cytochrom_C550"/>
    <property type="match status" value="1"/>
</dbReference>
<evidence type="ECO:0000256" key="9">
    <source>
        <dbReference type="ARBA" id="ARBA00023078"/>
    </source>
</evidence>
<keyword evidence="11 12" id="KW-0604">Photosystem II</keyword>
<feature type="binding site" description="covalent" evidence="12">
    <location>
        <position position="66"/>
    </location>
    <ligand>
        <name>heme c</name>
        <dbReference type="ChEBI" id="CHEBI:61717"/>
    </ligand>
</feature>
<evidence type="ECO:0000313" key="15">
    <source>
        <dbReference type="Proteomes" id="UP000034681"/>
    </source>
</evidence>
<keyword evidence="3 12" id="KW-0813">Transport</keyword>
<dbReference type="GO" id="GO:0005506">
    <property type="term" value="F:iron ion binding"/>
    <property type="evidence" value="ECO:0007669"/>
    <property type="project" value="InterPro"/>
</dbReference>
<keyword evidence="8 12" id="KW-0408">Iron</keyword>
<dbReference type="OrthoDB" id="486949at2"/>
<dbReference type="GO" id="GO:0009055">
    <property type="term" value="F:electron transfer activity"/>
    <property type="evidence" value="ECO:0007669"/>
    <property type="project" value="InterPro"/>
</dbReference>
<evidence type="ECO:0000313" key="14">
    <source>
        <dbReference type="EMBL" id="KKI99418.1"/>
    </source>
</evidence>
<organism evidence="14 15">
    <name type="scientific">Prochlorothrix hollandica PCC 9006 = CALU 1027</name>
    <dbReference type="NCBI Taxonomy" id="317619"/>
    <lineage>
        <taxon>Bacteria</taxon>
        <taxon>Bacillati</taxon>
        <taxon>Cyanobacteriota</taxon>
        <taxon>Cyanophyceae</taxon>
        <taxon>Prochlorotrichales</taxon>
        <taxon>Prochlorotrichaceae</taxon>
        <taxon>Prochlorothrix</taxon>
    </lineage>
</organism>
<dbReference type="GO" id="GO:0031676">
    <property type="term" value="C:plasma membrane-derived thylakoid membrane"/>
    <property type="evidence" value="ECO:0007669"/>
    <property type="project" value="UniProtKB-SubCell"/>
</dbReference>
<accession>A0A0M2PXM2</accession>
<dbReference type="eggNOG" id="COG2010">
    <property type="taxonomic scope" value="Bacteria"/>
</dbReference>
<evidence type="ECO:0000256" key="7">
    <source>
        <dbReference type="ARBA" id="ARBA00022982"/>
    </source>
</evidence>
<protein>
    <recommendedName>
        <fullName evidence="12">Photosystem II extrinsic protein V</fullName>
        <shortName evidence="12">PsbV</shortName>
    </recommendedName>
    <alternativeName>
        <fullName evidence="12">Cytochrome c-550</fullName>
    </alternativeName>
    <alternativeName>
        <fullName evidence="12">Cytochrome c550</fullName>
    </alternativeName>
    <alternativeName>
        <fullName evidence="12">Low-potential cytochrome c</fullName>
    </alternativeName>
</protein>
<keyword evidence="7 12" id="KW-0249">Electron transport</keyword>
<reference evidence="14" key="1">
    <citation type="submission" date="2012-04" db="EMBL/GenBank/DDBJ databases">
        <authorList>
            <person name="Borisov I.G."/>
            <person name="Ivanikova N.V."/>
            <person name="Pinevich A.V."/>
        </authorList>
    </citation>
    <scope>NUCLEOTIDE SEQUENCE</scope>
    <source>
        <strain evidence="14">CALU 1027</strain>
    </source>
</reference>
<comment type="subcellular location">
    <subcellularLocation>
        <location evidence="12">Cellular thylakoid membrane</location>
        <topology evidence="12">Peripheral membrane protein</topology>
        <orientation evidence="12">Lumenal side</orientation>
    </subcellularLocation>
    <subcellularLocation>
        <location evidence="1">Membrane</location>
        <topology evidence="1">Peripheral membrane protein</topology>
    </subcellularLocation>
    <text evidence="12">Associated with photosystem II at the lumenal side of the thylakoid membrane.</text>
</comment>
<keyword evidence="15" id="KW-1185">Reference proteome</keyword>
<dbReference type="InterPro" id="IPR036909">
    <property type="entry name" value="Cyt_c-like_dom_sf"/>
</dbReference>
<dbReference type="GO" id="GO:0019684">
    <property type="term" value="P:photosynthesis, light reaction"/>
    <property type="evidence" value="ECO:0007669"/>
    <property type="project" value="UniProtKB-UniRule"/>
</dbReference>
<dbReference type="HAMAP" id="MF_01378">
    <property type="entry name" value="PSII_Cyt550"/>
    <property type="match status" value="1"/>
</dbReference>